<accession>A0AAF0DKZ0</accession>
<feature type="region of interest" description="Disordered" evidence="1">
    <location>
        <begin position="95"/>
        <end position="148"/>
    </location>
</feature>
<feature type="compositionally biased region" description="Polar residues" evidence="1">
    <location>
        <begin position="1"/>
        <end position="10"/>
    </location>
</feature>
<evidence type="ECO:0000313" key="3">
    <source>
        <dbReference type="Proteomes" id="UP001219355"/>
    </source>
</evidence>
<feature type="region of interest" description="Disordered" evidence="1">
    <location>
        <begin position="550"/>
        <end position="649"/>
    </location>
</feature>
<dbReference type="Proteomes" id="UP001219355">
    <property type="component" value="Chromosome 4"/>
</dbReference>
<evidence type="ECO:0000313" key="2">
    <source>
        <dbReference type="EMBL" id="WEW60736.1"/>
    </source>
</evidence>
<name>A0AAF0DKZ0_9EURO</name>
<protein>
    <submittedName>
        <fullName evidence="2">Uncharacterized protein</fullName>
    </submittedName>
</protein>
<feature type="region of interest" description="Disordered" evidence="1">
    <location>
        <begin position="174"/>
        <end position="321"/>
    </location>
</feature>
<evidence type="ECO:0000256" key="1">
    <source>
        <dbReference type="SAM" id="MobiDB-lite"/>
    </source>
</evidence>
<feature type="compositionally biased region" description="Low complexity" evidence="1">
    <location>
        <begin position="12"/>
        <end position="35"/>
    </location>
</feature>
<feature type="region of interest" description="Disordered" evidence="1">
    <location>
        <begin position="389"/>
        <end position="410"/>
    </location>
</feature>
<feature type="compositionally biased region" description="Basic and acidic residues" evidence="1">
    <location>
        <begin position="782"/>
        <end position="793"/>
    </location>
</feature>
<organism evidence="2 3">
    <name type="scientific">Emydomyces testavorans</name>
    <dbReference type="NCBI Taxonomy" id="2070801"/>
    <lineage>
        <taxon>Eukaryota</taxon>
        <taxon>Fungi</taxon>
        <taxon>Dikarya</taxon>
        <taxon>Ascomycota</taxon>
        <taxon>Pezizomycotina</taxon>
        <taxon>Eurotiomycetes</taxon>
        <taxon>Eurotiomycetidae</taxon>
        <taxon>Onygenales</taxon>
        <taxon>Nannizziopsiaceae</taxon>
        <taxon>Emydomyces</taxon>
    </lineage>
</organism>
<gene>
    <name evidence="2" type="ORF">PRK78_006223</name>
</gene>
<feature type="region of interest" description="Disordered" evidence="1">
    <location>
        <begin position="502"/>
        <end position="536"/>
    </location>
</feature>
<feature type="compositionally biased region" description="Low complexity" evidence="1">
    <location>
        <begin position="227"/>
        <end position="247"/>
    </location>
</feature>
<feature type="compositionally biased region" description="Polar residues" evidence="1">
    <location>
        <begin position="566"/>
        <end position="576"/>
    </location>
</feature>
<dbReference type="AlphaFoldDB" id="A0AAF0DKZ0"/>
<feature type="region of interest" description="Disordered" evidence="1">
    <location>
        <begin position="1"/>
        <end position="35"/>
    </location>
</feature>
<feature type="compositionally biased region" description="Polar residues" evidence="1">
    <location>
        <begin position="338"/>
        <end position="349"/>
    </location>
</feature>
<feature type="region of interest" description="Disordered" evidence="1">
    <location>
        <begin position="676"/>
        <end position="728"/>
    </location>
</feature>
<sequence length="949" mass="103280">MTYNAISQNDGDAASNVSDSDASDSSPLPKSSFKPLSIDFENLGGSMFMNTAKPEKTKSISLKSVIRSRGASTTSYDVLEDDDYQVADADRRLKRDSHVKDAQVEGAASVCRPTPTNPKSASPDPLEPILQSPNSDGPALCHPTPDLQSLQGAYVGNVERLEKTAERLSLALENEQRIGKLELGQEISRLGSPIGSFSSRSRKQSAGSRTGPVGTKSSAHSPGGHTSSPRQSMQSSPSSQIASRLRSGSVASRLAKVVEPENEDQPCESEQVSSVLPTILSPPDPPSPRPHRQPSQYDEHNLGVSVNEMARPGTAGSTDTYRQATTLFKDFDGVHFTAHSSEQSPSRGVSLSRPPLASLPQAHDEPTPGEDMVFYPAPVPRMLNLPQRLSKKPAAAEHEKRRTQLLSSMPVDKRKSAAWLPLNEGEGDSGTRQSKGLSQLPPQLRASAFFDQPPTHLDITLKEKSPVATLDSILDAAALAPVSAFTDHPIVGHIGAEVYGKEKTKKRNKIEKQKRNSDNPLGAGEATHSRNNSEQVANQVEDDAGADEATPFQKSYHHDGEESDQDIQTQGRPQSQRSDDSESEDGESGEEEAFVGPPTTLLAELQMRKQEQKQRNRTAATAFPNGMHSTLLELDAVAQRQRENRNHRHVTLAWEDPELADRREPDDEDVPLALLFPEKNKQADDNRPLGLMEKLELEENEPLSRRRARIRGEPLPVPRSQPVGFPGPAAHRVSTAYTLDIPGLEDNASDEEETLAQRVRRLKAREEKVASSDFASELLSKFGDEKHPEKLEGQDEEAEGETLAQRRKRLQAEAQAGVSEISVNKIAARRSLANVLQAYPAGVQPQNSIYPAGAAGAASRQSLLTANRMSKVSVNAPLLSFGNDMNGGVSPYNSQGLIAPAYGNGLSAVNLNPHFYAQPAHRPAPRPEPAPLIDQRQRDMIDRWRLGIQ</sequence>
<feature type="compositionally biased region" description="Basic and acidic residues" evidence="1">
    <location>
        <begin position="678"/>
        <end position="697"/>
    </location>
</feature>
<keyword evidence="3" id="KW-1185">Reference proteome</keyword>
<feature type="region of interest" description="Disordered" evidence="1">
    <location>
        <begin position="338"/>
        <end position="369"/>
    </location>
</feature>
<feature type="region of interest" description="Disordered" evidence="1">
    <location>
        <begin position="781"/>
        <end position="806"/>
    </location>
</feature>
<dbReference type="EMBL" id="CP120630">
    <property type="protein sequence ID" value="WEW60736.1"/>
    <property type="molecule type" value="Genomic_DNA"/>
</dbReference>
<feature type="region of interest" description="Disordered" evidence="1">
    <location>
        <begin position="49"/>
        <end position="74"/>
    </location>
</feature>
<proteinExistence type="predicted"/>
<feature type="compositionally biased region" description="Acidic residues" evidence="1">
    <location>
        <begin position="581"/>
        <end position="593"/>
    </location>
</feature>
<feature type="compositionally biased region" description="Polar residues" evidence="1">
    <location>
        <begin position="215"/>
        <end position="226"/>
    </location>
</feature>
<feature type="compositionally biased region" description="Polar residues" evidence="1">
    <location>
        <begin position="195"/>
        <end position="208"/>
    </location>
</feature>
<reference evidence="2" key="1">
    <citation type="submission" date="2023-03" db="EMBL/GenBank/DDBJ databases">
        <title>Emydomyces testavorans Genome Sequence.</title>
        <authorList>
            <person name="Hoyer L."/>
        </authorList>
    </citation>
    <scope>NUCLEOTIDE SEQUENCE</scope>
    <source>
        <strain evidence="2">16-2883</strain>
    </source>
</reference>